<reference evidence="2" key="3">
    <citation type="submission" date="2025-08" db="UniProtKB">
        <authorList>
            <consortium name="Ensembl"/>
        </authorList>
    </citation>
    <scope>IDENTIFICATION</scope>
    <source>
        <strain evidence="2">HSOK</strain>
    </source>
</reference>
<dbReference type="Proteomes" id="UP000265200">
    <property type="component" value="Chromosome 10"/>
</dbReference>
<reference evidence="2 3" key="2">
    <citation type="submission" date="2017-04" db="EMBL/GenBank/DDBJ databases">
        <title>CpG methylation of centromeres and impact of large insertions on vertebrate speciation.</title>
        <authorList>
            <person name="Ichikawa K."/>
            <person name="Yoshimura J."/>
            <person name="Morishita S."/>
        </authorList>
    </citation>
    <scope>NUCLEOTIDE SEQUENCE</scope>
    <source>
        <strain evidence="2 3">HSOK</strain>
    </source>
</reference>
<reference key="1">
    <citation type="journal article" date="2007" name="Nature">
        <title>The medaka draft genome and insights into vertebrate genome evolution.</title>
        <authorList>
            <person name="Kasahara M."/>
            <person name="Naruse K."/>
            <person name="Sasaki S."/>
            <person name="Nakatani Y."/>
            <person name="Qu W."/>
            <person name="Ahsan B."/>
            <person name="Yamada T."/>
            <person name="Nagayasu Y."/>
            <person name="Doi K."/>
            <person name="Kasai Y."/>
            <person name="Jindo T."/>
            <person name="Kobayashi D."/>
            <person name="Shimada A."/>
            <person name="Toyoda A."/>
            <person name="Kuroki Y."/>
            <person name="Fujiyama A."/>
            <person name="Sasaki T."/>
            <person name="Shimizu A."/>
            <person name="Asakawa S."/>
            <person name="Shimizu N."/>
            <person name="Hashimoto S."/>
            <person name="Yang J."/>
            <person name="Lee Y."/>
            <person name="Matsushima K."/>
            <person name="Sugano S."/>
            <person name="Sakaizumi M."/>
            <person name="Narita T."/>
            <person name="Ohishi K."/>
            <person name="Haga S."/>
            <person name="Ohta F."/>
            <person name="Nomoto H."/>
            <person name="Nogata K."/>
            <person name="Morishita T."/>
            <person name="Endo T."/>
            <person name="Shin-I T."/>
            <person name="Takeda H."/>
            <person name="Morishita S."/>
            <person name="Kohara Y."/>
        </authorList>
    </citation>
    <scope>NUCLEOTIDE SEQUENCE [LARGE SCALE GENOMIC DNA]</scope>
    <source>
        <strain>Hd-rR</strain>
    </source>
</reference>
<feature type="compositionally biased region" description="Basic and acidic residues" evidence="1">
    <location>
        <begin position="126"/>
        <end position="135"/>
    </location>
</feature>
<reference evidence="2" key="4">
    <citation type="submission" date="2025-09" db="UniProtKB">
        <authorList>
            <consortium name="Ensembl"/>
        </authorList>
    </citation>
    <scope>IDENTIFICATION</scope>
    <source>
        <strain evidence="2">HSOK</strain>
    </source>
</reference>
<evidence type="ECO:0000313" key="2">
    <source>
        <dbReference type="Ensembl" id="ENSORLP00015019359.1"/>
    </source>
</evidence>
<name>A0A3P9IHH4_ORYLA</name>
<sequence length="172" mass="19343">MGLVSLRLPVQRLVHNQLWKLAAVAFSLHIQNKEVVCCQMIVAQRVGAHIWIVRALQNVARGKLRSIVIHIQHSHLHAKTIQWATQFAQFFSVDFFLDYQLAFPLNNPLRREPQIFSNVSNHRSGRRGEAGEAEAKLPQPPSSGALPLPGVHCAALRGNFFTTLPVMFPLSR</sequence>
<accession>A0A3P9IHH4</accession>
<evidence type="ECO:0000256" key="1">
    <source>
        <dbReference type="SAM" id="MobiDB-lite"/>
    </source>
</evidence>
<dbReference type="Ensembl" id="ENSORLT00015035548.1">
    <property type="protein sequence ID" value="ENSORLP00015019359.1"/>
    <property type="gene ID" value="ENSORLG00015020449.1"/>
</dbReference>
<evidence type="ECO:0000313" key="3">
    <source>
        <dbReference type="Proteomes" id="UP000265200"/>
    </source>
</evidence>
<feature type="region of interest" description="Disordered" evidence="1">
    <location>
        <begin position="116"/>
        <end position="143"/>
    </location>
</feature>
<proteinExistence type="predicted"/>
<protein>
    <submittedName>
        <fullName evidence="2">Uncharacterized protein</fullName>
    </submittedName>
</protein>
<dbReference type="AlphaFoldDB" id="A0A3P9IHH4"/>
<organism evidence="2 3">
    <name type="scientific">Oryzias latipes</name>
    <name type="common">Japanese rice fish</name>
    <name type="synonym">Japanese killifish</name>
    <dbReference type="NCBI Taxonomy" id="8090"/>
    <lineage>
        <taxon>Eukaryota</taxon>
        <taxon>Metazoa</taxon>
        <taxon>Chordata</taxon>
        <taxon>Craniata</taxon>
        <taxon>Vertebrata</taxon>
        <taxon>Euteleostomi</taxon>
        <taxon>Actinopterygii</taxon>
        <taxon>Neopterygii</taxon>
        <taxon>Teleostei</taxon>
        <taxon>Neoteleostei</taxon>
        <taxon>Acanthomorphata</taxon>
        <taxon>Ovalentaria</taxon>
        <taxon>Atherinomorphae</taxon>
        <taxon>Beloniformes</taxon>
        <taxon>Adrianichthyidae</taxon>
        <taxon>Oryziinae</taxon>
        <taxon>Oryzias</taxon>
    </lineage>
</organism>